<keyword evidence="2" id="KW-1185">Reference proteome</keyword>
<dbReference type="CDD" id="cd02440">
    <property type="entry name" value="AdoMet_MTases"/>
    <property type="match status" value="1"/>
</dbReference>
<dbReference type="PANTHER" id="PTHR43591:SF24">
    <property type="entry name" value="2-METHOXY-6-POLYPRENYL-1,4-BENZOQUINOL METHYLASE, MITOCHONDRIAL"/>
    <property type="match status" value="1"/>
</dbReference>
<dbReference type="Proteomes" id="UP000789739">
    <property type="component" value="Unassembled WGS sequence"/>
</dbReference>
<organism evidence="1 2">
    <name type="scientific">Paraglomus brasilianum</name>
    <dbReference type="NCBI Taxonomy" id="144538"/>
    <lineage>
        <taxon>Eukaryota</taxon>
        <taxon>Fungi</taxon>
        <taxon>Fungi incertae sedis</taxon>
        <taxon>Mucoromycota</taxon>
        <taxon>Glomeromycotina</taxon>
        <taxon>Glomeromycetes</taxon>
        <taxon>Paraglomerales</taxon>
        <taxon>Paraglomeraceae</taxon>
        <taxon>Paraglomus</taxon>
    </lineage>
</organism>
<evidence type="ECO:0000313" key="1">
    <source>
        <dbReference type="EMBL" id="CAG8619594.1"/>
    </source>
</evidence>
<evidence type="ECO:0000313" key="2">
    <source>
        <dbReference type="Proteomes" id="UP000789739"/>
    </source>
</evidence>
<dbReference type="OrthoDB" id="2013972at2759"/>
<protein>
    <submittedName>
        <fullName evidence="1">2334_t:CDS:1</fullName>
    </submittedName>
</protein>
<sequence length="324" mass="37485">MGHRYTKLQRFRRLRSKSKDSLQVKQVEEAAADSINHANFSWLHGRKVSDEKNYVLPKDGVEFDRLTNLHLLWKYVLRGNHQAPLNPNMKNCLEICVGNGVWIKEMASQFPDCHFEGIDPDLSISSEDLPSNCTVTKGDYTALPYPNDHFDYIHCRLCFTWLPSNKIGPILDEFKRVTKPEGWIEILELDLYPRNTGSYYDNWKGTWKLLNDSKLYDVKAIRSLGESLRTRNLVDVTDNSFSMPIGNYCGTIGKLWADHLQATFQSASGAVLEHMTMNLEDFNKFIENMLDEFNEKQSFSNVHMVLGKKPKNEKQVETNQEKLR</sequence>
<dbReference type="Gene3D" id="3.40.50.150">
    <property type="entry name" value="Vaccinia Virus protein VP39"/>
    <property type="match status" value="1"/>
</dbReference>
<reference evidence="1" key="1">
    <citation type="submission" date="2021-06" db="EMBL/GenBank/DDBJ databases">
        <authorList>
            <person name="Kallberg Y."/>
            <person name="Tangrot J."/>
            <person name="Rosling A."/>
        </authorList>
    </citation>
    <scope>NUCLEOTIDE SEQUENCE</scope>
    <source>
        <strain evidence="1">BR232B</strain>
    </source>
</reference>
<gene>
    <name evidence="1" type="ORF">PBRASI_LOCUS8628</name>
</gene>
<accession>A0A9N9CXT9</accession>
<dbReference type="InterPro" id="IPR029063">
    <property type="entry name" value="SAM-dependent_MTases_sf"/>
</dbReference>
<dbReference type="Pfam" id="PF13489">
    <property type="entry name" value="Methyltransf_23"/>
    <property type="match status" value="1"/>
</dbReference>
<name>A0A9N9CXT9_9GLOM</name>
<dbReference type="SUPFAM" id="SSF53335">
    <property type="entry name" value="S-adenosyl-L-methionine-dependent methyltransferases"/>
    <property type="match status" value="1"/>
</dbReference>
<dbReference type="EMBL" id="CAJVPI010001584">
    <property type="protein sequence ID" value="CAG8619594.1"/>
    <property type="molecule type" value="Genomic_DNA"/>
</dbReference>
<dbReference type="AlphaFoldDB" id="A0A9N9CXT9"/>
<comment type="caution">
    <text evidence="1">The sequence shown here is derived from an EMBL/GenBank/DDBJ whole genome shotgun (WGS) entry which is preliminary data.</text>
</comment>
<dbReference type="PANTHER" id="PTHR43591">
    <property type="entry name" value="METHYLTRANSFERASE"/>
    <property type="match status" value="1"/>
</dbReference>
<dbReference type="GO" id="GO:0008168">
    <property type="term" value="F:methyltransferase activity"/>
    <property type="evidence" value="ECO:0007669"/>
    <property type="project" value="TreeGrafter"/>
</dbReference>
<proteinExistence type="predicted"/>